<dbReference type="Gene3D" id="3.40.1190.10">
    <property type="entry name" value="Mur-like, catalytic domain"/>
    <property type="match status" value="1"/>
</dbReference>
<dbReference type="RefSeq" id="WP_142005287.1">
    <property type="nucleotide sequence ID" value="NZ_CAJTBP010000001.1"/>
</dbReference>
<evidence type="ECO:0000259" key="2">
    <source>
        <dbReference type="Pfam" id="PF08245"/>
    </source>
</evidence>
<reference evidence="4 5" key="1">
    <citation type="submission" date="2019-06" db="EMBL/GenBank/DDBJ databases">
        <title>Sequencing the genomes of 1000 actinobacteria strains.</title>
        <authorList>
            <person name="Klenk H.-P."/>
        </authorList>
    </citation>
    <scope>NUCLEOTIDE SEQUENCE [LARGE SCALE GENOMIC DNA]</scope>
    <source>
        <strain evidence="4 5">DSM 24617</strain>
    </source>
</reference>
<dbReference type="SUPFAM" id="SSF53623">
    <property type="entry name" value="MurD-like peptide ligases, catalytic domain"/>
    <property type="match status" value="1"/>
</dbReference>
<dbReference type="InterPro" id="IPR011990">
    <property type="entry name" value="TPR-like_helical_dom_sf"/>
</dbReference>
<dbReference type="Gene3D" id="1.25.40.10">
    <property type="entry name" value="Tetratricopeptide repeat domain"/>
    <property type="match status" value="1"/>
</dbReference>
<gene>
    <name evidence="4" type="ORF">FB554_1388</name>
</gene>
<dbReference type="Gene3D" id="3.90.190.20">
    <property type="entry name" value="Mur ligase, C-terminal domain"/>
    <property type="match status" value="1"/>
</dbReference>
<dbReference type="GO" id="GO:0016881">
    <property type="term" value="F:acid-amino acid ligase activity"/>
    <property type="evidence" value="ECO:0007669"/>
    <property type="project" value="InterPro"/>
</dbReference>
<accession>A0A542XBY7</accession>
<dbReference type="GO" id="GO:0005524">
    <property type="term" value="F:ATP binding"/>
    <property type="evidence" value="ECO:0007669"/>
    <property type="project" value="InterPro"/>
</dbReference>
<feature type="domain" description="Tetratrico peptide repeat group 5" evidence="3">
    <location>
        <begin position="621"/>
        <end position="719"/>
    </location>
</feature>
<comment type="caution">
    <text evidence="4">The sequence shown here is derived from an EMBL/GenBank/DDBJ whole genome shotgun (WGS) entry which is preliminary data.</text>
</comment>
<evidence type="ECO:0000313" key="5">
    <source>
        <dbReference type="Proteomes" id="UP000318336"/>
    </source>
</evidence>
<organism evidence="4 5">
    <name type="scientific">Barrientosiimonas humi</name>
    <dbReference type="NCBI Taxonomy" id="999931"/>
    <lineage>
        <taxon>Bacteria</taxon>
        <taxon>Bacillati</taxon>
        <taxon>Actinomycetota</taxon>
        <taxon>Actinomycetes</taxon>
        <taxon>Micrococcales</taxon>
        <taxon>Dermacoccaceae</taxon>
        <taxon>Barrientosiimonas</taxon>
    </lineage>
</organism>
<dbReference type="SUPFAM" id="SSF53244">
    <property type="entry name" value="MurD-like peptide ligases, peptide-binding domain"/>
    <property type="match status" value="1"/>
</dbReference>
<dbReference type="PANTHER" id="PTHR23135:SF18">
    <property type="entry name" value="CYANOPHYCIN SYNTHETASE"/>
    <property type="match status" value="1"/>
</dbReference>
<protein>
    <submittedName>
        <fullName evidence="4">Cyanophycin synthetase</fullName>
    </submittedName>
</protein>
<dbReference type="Proteomes" id="UP000318336">
    <property type="component" value="Unassembled WGS sequence"/>
</dbReference>
<evidence type="ECO:0000313" key="4">
    <source>
        <dbReference type="EMBL" id="TQL33246.1"/>
    </source>
</evidence>
<dbReference type="InterPro" id="IPR013221">
    <property type="entry name" value="Mur_ligase_cen"/>
</dbReference>
<dbReference type="Pfam" id="PF02875">
    <property type="entry name" value="Mur_ligase_C"/>
    <property type="match status" value="1"/>
</dbReference>
<dbReference type="SUPFAM" id="SSF48452">
    <property type="entry name" value="TPR-like"/>
    <property type="match status" value="1"/>
</dbReference>
<proteinExistence type="predicted"/>
<dbReference type="PANTHER" id="PTHR23135">
    <property type="entry name" value="MUR LIGASE FAMILY MEMBER"/>
    <property type="match status" value="1"/>
</dbReference>
<feature type="domain" description="Mur ligase central" evidence="2">
    <location>
        <begin position="179"/>
        <end position="390"/>
    </location>
</feature>
<name>A0A542XBY7_9MICO</name>
<dbReference type="Pfam" id="PF12688">
    <property type="entry name" value="TPR_5"/>
    <property type="match status" value="1"/>
</dbReference>
<dbReference type="InterPro" id="IPR004101">
    <property type="entry name" value="Mur_ligase_C"/>
</dbReference>
<dbReference type="InterPro" id="IPR036615">
    <property type="entry name" value="Mur_ligase_C_dom_sf"/>
</dbReference>
<dbReference type="EMBL" id="VFOK01000001">
    <property type="protein sequence ID" value="TQL33246.1"/>
    <property type="molecule type" value="Genomic_DNA"/>
</dbReference>
<feature type="domain" description="Mur ligase C-terminal" evidence="1">
    <location>
        <begin position="417"/>
        <end position="549"/>
    </location>
</feature>
<sequence>MVDDPSIPVPVVATEVRVLEGPNLYFTRPAIKVSLRLPGYLAADEPAMQALAGELRLPRSAPGPAGTASRQRFVVRLVERVVRRLAAAAGTVRLGVRVRPGGAADEIVVALPWRSRERGQAMGEAIAPLLQRVLETTAGDPAGEQAVATAVEEAAAGIRAVPEGPRPRTTAPKVPVVAITGTNGKTTTTRLVAHLGMIAGLRTGWSSTDGVLVQGELVEKGDYSGPAGAQAVLSAPGVQLAVLETARGGMLFKGLGVPVNDVSVVTNVSADHLGMQGIDTIDQLAEVKAIITRVTKPQGWVVLNGDDPRVWAMRTGASGRIWCFSLDPDSPSLREALQSGGRGITVLDGDLVVLSPGHPPERLVSVLDVPMTLGGLSAHNLANALAGAAAGLGAGLSPDAVAEGLATFAPDSQHNAGRMNIYSTPLAGGGEVTVILDMAHNEGGLEALLRVGRGLVEPGSQLLLGLGTGGDRTDEILRTLGVMAGLEADRVHVQHKEKYLRDRTMDELEALLVEGLGQVGVTPVSSSPTELEGLEALLADARDGDVLAMMTHSHRAQLHDWLLAQGSHEDDPATVRRKVIRARGEHEAEERIAALWAIDDADERIVQAQELREAFPDDARVLYELAGTYDSADREDEALAAYDDALRLGLREPYYHRALIQKASTLRHLGRLEESLAILDALRADRPDSEAVAAFRALTLHDLGDDGAALGDVLRLLVQRSKDADMDEYRSALVRFGDEID</sequence>
<dbReference type="OrthoDB" id="9803907at2"/>
<evidence type="ECO:0000259" key="3">
    <source>
        <dbReference type="Pfam" id="PF12688"/>
    </source>
</evidence>
<dbReference type="Pfam" id="PF08245">
    <property type="entry name" value="Mur_ligase_M"/>
    <property type="match status" value="1"/>
</dbReference>
<evidence type="ECO:0000259" key="1">
    <source>
        <dbReference type="Pfam" id="PF02875"/>
    </source>
</evidence>
<dbReference type="InterPro" id="IPR041656">
    <property type="entry name" value="TPR_5"/>
</dbReference>
<dbReference type="InterPro" id="IPR036565">
    <property type="entry name" value="Mur-like_cat_sf"/>
</dbReference>
<dbReference type="AlphaFoldDB" id="A0A542XBY7"/>
<keyword evidence="5" id="KW-1185">Reference proteome</keyword>